<protein>
    <submittedName>
        <fullName evidence="1">6-bladed beta-propeller</fullName>
    </submittedName>
</protein>
<accession>A0A923T7I5</accession>
<dbReference type="EMBL" id="JACSIT010000100">
    <property type="protein sequence ID" value="MBC6994540.1"/>
    <property type="molecule type" value="Genomic_DNA"/>
</dbReference>
<comment type="caution">
    <text evidence="1">The sequence shown here is derived from an EMBL/GenBank/DDBJ whole genome shotgun (WGS) entry which is preliminary data.</text>
</comment>
<dbReference type="Pfam" id="PF17170">
    <property type="entry name" value="DUF5128"/>
    <property type="match status" value="1"/>
</dbReference>
<dbReference type="Proteomes" id="UP000650081">
    <property type="component" value="Unassembled WGS sequence"/>
</dbReference>
<proteinExistence type="predicted"/>
<keyword evidence="2" id="KW-1185">Reference proteome</keyword>
<dbReference type="PROSITE" id="PS51257">
    <property type="entry name" value="PROKAR_LIPOPROTEIN"/>
    <property type="match status" value="1"/>
</dbReference>
<name>A0A923T7I5_9BACT</name>
<evidence type="ECO:0000313" key="1">
    <source>
        <dbReference type="EMBL" id="MBC6994540.1"/>
    </source>
</evidence>
<evidence type="ECO:0000313" key="2">
    <source>
        <dbReference type="Proteomes" id="UP000650081"/>
    </source>
</evidence>
<gene>
    <name evidence="1" type="ORF">H9S92_10215</name>
</gene>
<reference evidence="1" key="1">
    <citation type="submission" date="2020-08" db="EMBL/GenBank/DDBJ databases">
        <title>Lewinella bacteria from marine environments.</title>
        <authorList>
            <person name="Zhong Y."/>
        </authorList>
    </citation>
    <scope>NUCLEOTIDE SEQUENCE</scope>
    <source>
        <strain evidence="1">KCTC 42187</strain>
    </source>
</reference>
<dbReference type="AlphaFoldDB" id="A0A923T7I5"/>
<dbReference type="RefSeq" id="WP_187466611.1">
    <property type="nucleotide sequence ID" value="NZ_JACSIT010000100.1"/>
</dbReference>
<sequence length="399" mass="45349">MLPKLHSITAVLLACMFTSGCSNENLKEAGSKQSDILAISGPLESRKDFEEVFLNTYAQPFLGGPYYDLGRAVDVVITEGKTYVAVNSPQPSVHIYENGRYVKSYVSDSQGPEGVIQKIRALSVNQDGSLDVLDRDGLSIVQIGADFKVKRKINTGLFGIDFIKDGDHFLVYTGTQKNPNIGRLCRVNIDGELISEYLPIEDNRLYLNFLTKNHLYRTSTGKIRFQQKYYPNIYEIDGDALSIPYVLDFGSKEIPGEYFDRPHQDVREFIMPILQSDYSHGAGNFMESPDRIIFVYLQGSEKVLAIVDKRDEYASKQLVKRLHYNKMLGGTEITDHFEAGPLGVTEDGFFYWRILTPIVEEEQVRNIVQQPALQLGEEEQEKMLAQWDTEFRFMLIFGK</sequence>
<organism evidence="1 2">
    <name type="scientific">Neolewinella lacunae</name>
    <dbReference type="NCBI Taxonomy" id="1517758"/>
    <lineage>
        <taxon>Bacteria</taxon>
        <taxon>Pseudomonadati</taxon>
        <taxon>Bacteroidota</taxon>
        <taxon>Saprospiria</taxon>
        <taxon>Saprospirales</taxon>
        <taxon>Lewinellaceae</taxon>
        <taxon>Neolewinella</taxon>
    </lineage>
</organism>